<accession>A0A811U7U4</accession>
<evidence type="ECO:0000256" key="10">
    <source>
        <dbReference type="ARBA" id="ARBA00033445"/>
    </source>
</evidence>
<dbReference type="InterPro" id="IPR017853">
    <property type="entry name" value="GH"/>
</dbReference>
<dbReference type="AlphaFoldDB" id="A0A811U7U4"/>
<organism evidence="12 13">
    <name type="scientific">Ceratitis capitata</name>
    <name type="common">Mediterranean fruit fly</name>
    <name type="synonym">Tephritis capitata</name>
    <dbReference type="NCBI Taxonomy" id="7213"/>
    <lineage>
        <taxon>Eukaryota</taxon>
        <taxon>Metazoa</taxon>
        <taxon>Ecdysozoa</taxon>
        <taxon>Arthropoda</taxon>
        <taxon>Hexapoda</taxon>
        <taxon>Insecta</taxon>
        <taxon>Pterygota</taxon>
        <taxon>Neoptera</taxon>
        <taxon>Endopterygota</taxon>
        <taxon>Diptera</taxon>
        <taxon>Brachycera</taxon>
        <taxon>Muscomorpha</taxon>
        <taxon>Tephritoidea</taxon>
        <taxon>Tephritidae</taxon>
        <taxon>Ceratitis</taxon>
        <taxon>Ceratitis</taxon>
    </lineage>
</organism>
<evidence type="ECO:0000313" key="13">
    <source>
        <dbReference type="Proteomes" id="UP000606786"/>
    </source>
</evidence>
<dbReference type="Gene3D" id="3.20.20.80">
    <property type="entry name" value="Glycosidases"/>
    <property type="match status" value="1"/>
</dbReference>
<dbReference type="InterPro" id="IPR054593">
    <property type="entry name" value="Beta-mannosidase-like_N2"/>
</dbReference>
<dbReference type="SUPFAM" id="SSF49785">
    <property type="entry name" value="Galactose-binding domain-like"/>
    <property type="match status" value="1"/>
</dbReference>
<proteinExistence type="inferred from homology"/>
<comment type="similarity">
    <text evidence="3">Belongs to the glycosyl hydrolase 2 family.</text>
</comment>
<dbReference type="PROSITE" id="PS51257">
    <property type="entry name" value="PROKAR_LIPOPROTEIN"/>
    <property type="match status" value="1"/>
</dbReference>
<dbReference type="EMBL" id="CAJHJT010000001">
    <property type="protein sequence ID" value="CAD6994418.1"/>
    <property type="molecule type" value="Genomic_DNA"/>
</dbReference>
<dbReference type="GO" id="GO:0006516">
    <property type="term" value="P:glycoprotein catabolic process"/>
    <property type="evidence" value="ECO:0007669"/>
    <property type="project" value="TreeGrafter"/>
</dbReference>
<dbReference type="Pfam" id="PF22666">
    <property type="entry name" value="Glyco_hydro_2_N2"/>
    <property type="match status" value="1"/>
</dbReference>
<dbReference type="Gene3D" id="2.60.40.10">
    <property type="entry name" value="Immunoglobulins"/>
    <property type="match status" value="1"/>
</dbReference>
<comment type="caution">
    <text evidence="12">The sequence shown here is derived from an EMBL/GenBank/DDBJ whole genome shotgun (WGS) entry which is preliminary data.</text>
</comment>
<keyword evidence="13" id="KW-1185">Reference proteome</keyword>
<keyword evidence="5" id="KW-0732">Signal</keyword>
<keyword evidence="6" id="KW-0378">Hydrolase</keyword>
<dbReference type="OrthoDB" id="2866996at2759"/>
<evidence type="ECO:0000256" key="2">
    <source>
        <dbReference type="ARBA" id="ARBA00004371"/>
    </source>
</evidence>
<protein>
    <recommendedName>
        <fullName evidence="4">beta-mannosidase</fullName>
        <ecNumber evidence="4">3.2.1.25</ecNumber>
    </recommendedName>
    <alternativeName>
        <fullName evidence="10">Mannanase</fullName>
    </alternativeName>
</protein>
<evidence type="ECO:0000259" key="11">
    <source>
        <dbReference type="Pfam" id="PF22666"/>
    </source>
</evidence>
<dbReference type="PANTHER" id="PTHR43730:SF1">
    <property type="entry name" value="BETA-MANNOSIDASE"/>
    <property type="match status" value="1"/>
</dbReference>
<evidence type="ECO:0000256" key="1">
    <source>
        <dbReference type="ARBA" id="ARBA00000829"/>
    </source>
</evidence>
<dbReference type="InterPro" id="IPR036156">
    <property type="entry name" value="Beta-gal/glucu_dom_sf"/>
</dbReference>
<dbReference type="EC" id="3.2.1.25" evidence="4"/>
<evidence type="ECO:0000256" key="3">
    <source>
        <dbReference type="ARBA" id="ARBA00007401"/>
    </source>
</evidence>
<evidence type="ECO:0000256" key="6">
    <source>
        <dbReference type="ARBA" id="ARBA00022801"/>
    </source>
</evidence>
<dbReference type="Gene3D" id="2.60.120.260">
    <property type="entry name" value="Galactose-binding domain-like"/>
    <property type="match status" value="1"/>
</dbReference>
<evidence type="ECO:0000313" key="12">
    <source>
        <dbReference type="EMBL" id="CAD6994418.1"/>
    </source>
</evidence>
<feature type="domain" description="Beta-mannosidase-like galactose-binding" evidence="11">
    <location>
        <begin position="48"/>
        <end position="217"/>
    </location>
</feature>
<reference evidence="12" key="1">
    <citation type="submission" date="2020-11" db="EMBL/GenBank/DDBJ databases">
        <authorList>
            <person name="Whitehead M."/>
        </authorList>
    </citation>
    <scope>NUCLEOTIDE SEQUENCE</scope>
    <source>
        <strain evidence="12">EGII</strain>
    </source>
</reference>
<gene>
    <name evidence="12" type="ORF">CCAP1982_LOCUS3170</name>
</gene>
<sequence length="912" mass="105368">MEQKSVVNFTNWRAGLIAALFCTVWLSLGCGRVDGESVYVQDLKGLSWTLTNGTYTNTKVKIPSGVYSAIAGEDVLKSYNDVDMRYISYDNWTYSLEFAEEIKDSRLVNLTFHGIDTISEIYLNGHLLGHTDNMFVRYTYEVGHILQDVNRLVVRLISPVHAARMRADALTARNMSVPPACPPVSYRGECHVNMLRKMQASFSWDWGLAAPSMGIWKHVTLEFYEVALIRDVDVAISRNETHWNMHTRVFIDSGGRKDFYAELKFYAIELMEEPVVISTYAKKRLSWHNPVITFDQAFPIDSVTLWWPNGYGEQKLYPLHFSLKTWLNRTGSSLRARTSSTKNIRVGFRTIELVEDAAREGTGNYFLFKVNGVEIFMKGTNYIPMHVLPEYSYEEEKIRILMGAVKDAHMNMIRVWGGGNYESNEFYDKADQFGILIWQDMMFACAMYPTSDEFLASVRTEVIQNAKRIAYHPSIAIFATNNENEAALVGNWYGTAGDRARFEAEYRELYVGTVFHELKIIQNSFRPKPLISSPSNGKASEKDNYISDNPQNENYGDIHFYSNYEDAWNPNIYRRPRFASEYGFQSLPKLTSWQLSMASTDELLNLIHHRQHHPSNMTMIIALIRRHLPLPLPEDDNYVEALIYFSQISQAIVTKTETELYRSLRDTEHHTMGALYWQLNDVWVAPSWSSIDFYGNYKLLHYWAKYFMAPIHIVALYDSDQDALNVSLICDKLEVDFRGLEVSMNIYKWSDLFPKKQTVWPVILKPNGVQYDKIIPITNIFRGGFTKTNSFVEFILRDNTTTLARNFYFPSAIKDAEGVEDPKVTLSVFYSYCYKVNNQFANIISLNIVISRPAIFLYLELLNIDITRYKLSHNGFMMLAPTKMVHLEFISDECKDVKEENFKVTTVNQYMI</sequence>
<dbReference type="InterPro" id="IPR050887">
    <property type="entry name" value="Beta-mannosidase_GH2"/>
</dbReference>
<evidence type="ECO:0000256" key="8">
    <source>
        <dbReference type="ARBA" id="ARBA00023228"/>
    </source>
</evidence>
<dbReference type="PANTHER" id="PTHR43730">
    <property type="entry name" value="BETA-MANNOSIDASE"/>
    <property type="match status" value="1"/>
</dbReference>
<dbReference type="GO" id="GO:0005764">
    <property type="term" value="C:lysosome"/>
    <property type="evidence" value="ECO:0007669"/>
    <property type="project" value="UniProtKB-SubCell"/>
</dbReference>
<dbReference type="Proteomes" id="UP000606786">
    <property type="component" value="Unassembled WGS sequence"/>
</dbReference>
<keyword evidence="9" id="KW-0326">Glycosidase</keyword>
<evidence type="ECO:0000256" key="7">
    <source>
        <dbReference type="ARBA" id="ARBA00023180"/>
    </source>
</evidence>
<keyword evidence="7" id="KW-0325">Glycoprotein</keyword>
<dbReference type="InterPro" id="IPR008979">
    <property type="entry name" value="Galactose-bd-like_sf"/>
</dbReference>
<evidence type="ECO:0000256" key="5">
    <source>
        <dbReference type="ARBA" id="ARBA00022729"/>
    </source>
</evidence>
<dbReference type="FunFam" id="3.20.20.80:FF:000050">
    <property type="entry name" value="Beta-mannosidase B"/>
    <property type="match status" value="1"/>
</dbReference>
<keyword evidence="8" id="KW-0458">Lysosome</keyword>
<comment type="subcellular location">
    <subcellularLocation>
        <location evidence="2">Lysosome</location>
    </subcellularLocation>
</comment>
<evidence type="ECO:0000256" key="9">
    <source>
        <dbReference type="ARBA" id="ARBA00023295"/>
    </source>
</evidence>
<name>A0A811U7U4_CERCA</name>
<evidence type="ECO:0000256" key="4">
    <source>
        <dbReference type="ARBA" id="ARBA00012754"/>
    </source>
</evidence>
<dbReference type="SUPFAM" id="SSF51445">
    <property type="entry name" value="(Trans)glycosidases"/>
    <property type="match status" value="1"/>
</dbReference>
<dbReference type="FunFam" id="2.60.120.260:FF:000060">
    <property type="entry name" value="Probable beta-mannosidase"/>
    <property type="match status" value="1"/>
</dbReference>
<dbReference type="SUPFAM" id="SSF49303">
    <property type="entry name" value="beta-Galactosidase/glucuronidase domain"/>
    <property type="match status" value="1"/>
</dbReference>
<dbReference type="GO" id="GO:0004567">
    <property type="term" value="F:beta-mannosidase activity"/>
    <property type="evidence" value="ECO:0007669"/>
    <property type="project" value="UniProtKB-EC"/>
</dbReference>
<dbReference type="InterPro" id="IPR013783">
    <property type="entry name" value="Ig-like_fold"/>
</dbReference>
<comment type="catalytic activity">
    <reaction evidence="1">
        <text>Hydrolysis of terminal, non-reducing beta-D-mannose residues in beta-D-mannosides.</text>
        <dbReference type="EC" id="3.2.1.25"/>
    </reaction>
</comment>